<evidence type="ECO:0000256" key="2">
    <source>
        <dbReference type="ARBA" id="ARBA00008814"/>
    </source>
</evidence>
<dbReference type="Pfam" id="PF01497">
    <property type="entry name" value="Peripla_BP_2"/>
    <property type="match status" value="1"/>
</dbReference>
<comment type="caution">
    <text evidence="7">The sequence shown here is derived from an EMBL/GenBank/DDBJ whole genome shotgun (WGS) entry which is preliminary data.</text>
</comment>
<evidence type="ECO:0000313" key="8">
    <source>
        <dbReference type="Proteomes" id="UP000246145"/>
    </source>
</evidence>
<dbReference type="EMBL" id="QEKO01000002">
    <property type="protein sequence ID" value="PVY62116.1"/>
    <property type="molecule type" value="Genomic_DNA"/>
</dbReference>
<evidence type="ECO:0000256" key="3">
    <source>
        <dbReference type="ARBA" id="ARBA00022448"/>
    </source>
</evidence>
<protein>
    <submittedName>
        <fullName evidence="7">Iron complex transport system substrate-binding protein</fullName>
    </submittedName>
</protein>
<evidence type="ECO:0000256" key="4">
    <source>
        <dbReference type="ARBA" id="ARBA00022496"/>
    </source>
</evidence>
<dbReference type="AlphaFoldDB" id="A0A2U1CM75"/>
<dbReference type="Gene3D" id="3.40.50.1980">
    <property type="entry name" value="Nitrogenase molybdenum iron protein domain"/>
    <property type="match status" value="2"/>
</dbReference>
<sequence length="292" mass="31996">MPEFRSRRRFLSQIGCAAIFPFAAIAGKPAANGGEIIALNSAIAQSLLALGITRFGMPGVATYANTIIEPALPSSVFDIGSSTEPNLELLAASRPSMILYSPGSGPEPKRLREIAPIVAVPYYQPGMDHLDIAKNMLHSIAHITGTQTAEARYLEHLEWIFEQARKRTTLFQGRPLLGIDMAWARIFAVWGKGSPFDGVLRELGLSNAITDRDKAIGWKYMSFQQLLAMDDAWGINIGPLSKRTLNSPIWPMLPFVRNNRLISVPPSNQYIAGLPTIERLARTLGEALEAQS</sequence>
<comment type="subcellular location">
    <subcellularLocation>
        <location evidence="1">Cell envelope</location>
    </subcellularLocation>
</comment>
<dbReference type="GO" id="GO:0030288">
    <property type="term" value="C:outer membrane-bounded periplasmic space"/>
    <property type="evidence" value="ECO:0007669"/>
    <property type="project" value="TreeGrafter"/>
</dbReference>
<evidence type="ECO:0000256" key="1">
    <source>
        <dbReference type="ARBA" id="ARBA00004196"/>
    </source>
</evidence>
<keyword evidence="4" id="KW-0406">Ion transport</keyword>
<evidence type="ECO:0000256" key="5">
    <source>
        <dbReference type="ARBA" id="ARBA00022729"/>
    </source>
</evidence>
<reference evidence="7 8" key="1">
    <citation type="submission" date="2018-04" db="EMBL/GenBank/DDBJ databases">
        <title>Genomic Encyclopedia of Type Strains, Phase IV (KMG-IV): sequencing the most valuable type-strain genomes for metagenomic binning, comparative biology and taxonomic classification.</title>
        <authorList>
            <person name="Goeker M."/>
        </authorList>
    </citation>
    <scope>NUCLEOTIDE SEQUENCE [LARGE SCALE GENOMIC DNA]</scope>
    <source>
        <strain evidence="7 8">DSM 10065</strain>
    </source>
</reference>
<dbReference type="Proteomes" id="UP000246145">
    <property type="component" value="Unassembled WGS sequence"/>
</dbReference>
<dbReference type="PROSITE" id="PS51318">
    <property type="entry name" value="TAT"/>
    <property type="match status" value="1"/>
</dbReference>
<name>A0A2U1CM75_9BURK</name>
<dbReference type="PROSITE" id="PS50983">
    <property type="entry name" value="FE_B12_PBP"/>
    <property type="match status" value="1"/>
</dbReference>
<comment type="similarity">
    <text evidence="2">Belongs to the bacterial solute-binding protein 8 family.</text>
</comment>
<keyword evidence="5" id="KW-0732">Signal</keyword>
<dbReference type="InterPro" id="IPR002491">
    <property type="entry name" value="ABC_transptr_periplasmic_BD"/>
</dbReference>
<gene>
    <name evidence="7" type="ORF">C7440_1606</name>
</gene>
<dbReference type="PANTHER" id="PTHR30532">
    <property type="entry name" value="IRON III DICITRATE-BINDING PERIPLASMIC PROTEIN"/>
    <property type="match status" value="1"/>
</dbReference>
<accession>A0A2U1CM75</accession>
<dbReference type="InterPro" id="IPR051313">
    <property type="entry name" value="Bact_iron-sidero_bind"/>
</dbReference>
<keyword evidence="8" id="KW-1185">Reference proteome</keyword>
<keyword evidence="4" id="KW-0410">Iron transport</keyword>
<evidence type="ECO:0000259" key="6">
    <source>
        <dbReference type="PROSITE" id="PS50983"/>
    </source>
</evidence>
<keyword evidence="4" id="KW-0408">Iron</keyword>
<dbReference type="SUPFAM" id="SSF53807">
    <property type="entry name" value="Helical backbone' metal receptor"/>
    <property type="match status" value="1"/>
</dbReference>
<dbReference type="GO" id="GO:1901678">
    <property type="term" value="P:iron coordination entity transport"/>
    <property type="evidence" value="ECO:0007669"/>
    <property type="project" value="UniProtKB-ARBA"/>
</dbReference>
<proteinExistence type="inferred from homology"/>
<evidence type="ECO:0000313" key="7">
    <source>
        <dbReference type="EMBL" id="PVY62116.1"/>
    </source>
</evidence>
<dbReference type="InterPro" id="IPR006311">
    <property type="entry name" value="TAT_signal"/>
</dbReference>
<dbReference type="PANTHER" id="PTHR30532:SF1">
    <property type="entry name" value="IRON(3+)-HYDROXAMATE-BINDING PROTEIN FHUD"/>
    <property type="match status" value="1"/>
</dbReference>
<keyword evidence="3" id="KW-0813">Transport</keyword>
<organism evidence="7 8">
    <name type="scientific">Pusillimonas noertemannii</name>
    <dbReference type="NCBI Taxonomy" id="305977"/>
    <lineage>
        <taxon>Bacteria</taxon>
        <taxon>Pseudomonadati</taxon>
        <taxon>Pseudomonadota</taxon>
        <taxon>Betaproteobacteria</taxon>
        <taxon>Burkholderiales</taxon>
        <taxon>Alcaligenaceae</taxon>
        <taxon>Pusillimonas</taxon>
    </lineage>
</organism>
<feature type="domain" description="Fe/B12 periplasmic-binding" evidence="6">
    <location>
        <begin position="35"/>
        <end position="292"/>
    </location>
</feature>